<organism evidence="1 2">
    <name type="scientific">Mycobacterium phage Phrappuccino</name>
    <dbReference type="NCBI Taxonomy" id="2591223"/>
    <lineage>
        <taxon>Viruses</taxon>
        <taxon>Duplodnaviria</taxon>
        <taxon>Heunggongvirae</taxon>
        <taxon>Uroviricota</taxon>
        <taxon>Caudoviricetes</taxon>
        <taxon>Phrappuccinovirus</taxon>
        <taxon>Phrappuccinovirus phrappuccino</taxon>
        <taxon>Phreappuccinovirus Phrappuccino</taxon>
    </lineage>
</organism>
<proteinExistence type="predicted"/>
<dbReference type="EMBL" id="MK937592">
    <property type="protein sequence ID" value="QDH91765.1"/>
    <property type="molecule type" value="Genomic_DNA"/>
</dbReference>
<reference evidence="1 2" key="1">
    <citation type="submission" date="2019-05" db="EMBL/GenBank/DDBJ databases">
        <authorList>
            <person name="Pope W.H."/>
            <person name="Garlena R.A."/>
            <person name="Russell D.A."/>
            <person name="Jacobs-Sera D."/>
            <person name="Hatfull G.F."/>
        </authorList>
    </citation>
    <scope>NUCLEOTIDE SEQUENCE [LARGE SCALE GENOMIC DNA]</scope>
</reference>
<dbReference type="GeneID" id="64767011"/>
<name>A0A514DDS7_9CAUD</name>
<protein>
    <submittedName>
        <fullName evidence="1">Uncharacterized protein</fullName>
    </submittedName>
</protein>
<dbReference type="Proteomes" id="UP000316777">
    <property type="component" value="Segment"/>
</dbReference>
<dbReference type="KEGG" id="vg:64767011"/>
<evidence type="ECO:0000313" key="1">
    <source>
        <dbReference type="EMBL" id="QDH91765.1"/>
    </source>
</evidence>
<dbReference type="RefSeq" id="YP_010059779.1">
    <property type="nucleotide sequence ID" value="NC_054727.1"/>
</dbReference>
<sequence length="113" mass="12598">MTKPINKEAPMPNTTTKRIDEIVGDIAKANGWKRNTTVLESDETIIETYERGGQAVRVEYQWSGSLNDTGWKICEIAHRAEDAIYRQCVGFDGATGHSMLGLVVLWLASEGRE</sequence>
<gene>
    <name evidence="1" type="primary">90</name>
    <name evidence="1" type="ORF">SEA_PHRAPPUCCINO_90</name>
</gene>
<evidence type="ECO:0000313" key="2">
    <source>
        <dbReference type="Proteomes" id="UP000316777"/>
    </source>
</evidence>
<accession>A0A514DDS7</accession>
<keyword evidence="2" id="KW-1185">Reference proteome</keyword>